<reference evidence="2 4" key="1">
    <citation type="submission" date="2014-09" db="EMBL/GenBank/DDBJ databases">
        <authorList>
            <person name="McGinnis J.M."/>
            <person name="Wolfgang W.J."/>
        </authorList>
    </citation>
    <scope>NUCLEOTIDE SEQUENCE [LARGE SCALE GENOMIC DNA]</scope>
    <source>
        <strain evidence="2 4">JCM 14014</strain>
    </source>
</reference>
<evidence type="ECO:0000313" key="2">
    <source>
        <dbReference type="EMBL" id="KGJ02472.1"/>
    </source>
</evidence>
<reference evidence="2 4" key="2">
    <citation type="submission" date="2014-10" db="EMBL/GenBank/DDBJ databases">
        <title>Paracoccus sanguinis sp. nov., isolated from clinical specimens of New York State patients.</title>
        <authorList>
            <person name="Mingle L.A."/>
            <person name="Cole J.A."/>
            <person name="Lapierre P."/>
            <person name="Musser K.A."/>
        </authorList>
    </citation>
    <scope>NUCLEOTIDE SEQUENCE [LARGE SCALE GENOMIC DNA]</scope>
    <source>
        <strain evidence="2 4">JCM 14014</strain>
    </source>
</reference>
<evidence type="ECO:0000313" key="4">
    <source>
        <dbReference type="Proteomes" id="UP000029846"/>
    </source>
</evidence>
<dbReference type="AlphaFoldDB" id="A0A099EX06"/>
<accession>A0A099EX06</accession>
<feature type="domain" description="RES" evidence="1">
    <location>
        <begin position="19"/>
        <end position="160"/>
    </location>
</feature>
<name>A0A099EX06_9RHOB</name>
<dbReference type="InterPro" id="IPR014914">
    <property type="entry name" value="RES_dom"/>
</dbReference>
<organism evidence="2 4">
    <name type="scientific">Paracoccus halophilus</name>
    <dbReference type="NCBI Taxonomy" id="376733"/>
    <lineage>
        <taxon>Bacteria</taxon>
        <taxon>Pseudomonadati</taxon>
        <taxon>Pseudomonadota</taxon>
        <taxon>Alphaproteobacteria</taxon>
        <taxon>Rhodobacterales</taxon>
        <taxon>Paracoccaceae</taxon>
        <taxon>Paracoccus</taxon>
    </lineage>
</organism>
<dbReference type="eggNOG" id="COG5654">
    <property type="taxonomic scope" value="Bacteria"/>
</dbReference>
<dbReference type="SMART" id="SM00953">
    <property type="entry name" value="RES"/>
    <property type="match status" value="1"/>
</dbReference>
<proteinExistence type="predicted"/>
<dbReference type="EMBL" id="JRKN01000037">
    <property type="protein sequence ID" value="KGJ02472.1"/>
    <property type="molecule type" value="Genomic_DNA"/>
</dbReference>
<dbReference type="RefSeq" id="WP_036743535.1">
    <property type="nucleotide sequence ID" value="NZ_FOJO01000032.1"/>
</dbReference>
<dbReference type="EMBL" id="FOJO01000032">
    <property type="protein sequence ID" value="SFA61007.1"/>
    <property type="molecule type" value="Genomic_DNA"/>
</dbReference>
<reference evidence="3 5" key="3">
    <citation type="submission" date="2016-10" db="EMBL/GenBank/DDBJ databases">
        <authorList>
            <person name="de Groot N.N."/>
        </authorList>
    </citation>
    <scope>NUCLEOTIDE SEQUENCE [LARGE SCALE GENOMIC DNA]</scope>
    <source>
        <strain evidence="3 5">CGMCC 1.6117</strain>
    </source>
</reference>
<dbReference type="Pfam" id="PF08808">
    <property type="entry name" value="RES"/>
    <property type="match status" value="1"/>
</dbReference>
<gene>
    <name evidence="2" type="ORF">IT41_17270</name>
    <name evidence="3" type="ORF">SAMN04487972_13232</name>
</gene>
<evidence type="ECO:0000259" key="1">
    <source>
        <dbReference type="SMART" id="SM00953"/>
    </source>
</evidence>
<evidence type="ECO:0000313" key="5">
    <source>
        <dbReference type="Proteomes" id="UP000182312"/>
    </source>
</evidence>
<dbReference type="Proteomes" id="UP000029846">
    <property type="component" value="Unassembled WGS sequence"/>
</dbReference>
<protein>
    <submittedName>
        <fullName evidence="2">RES domain protein</fullName>
    </submittedName>
    <submittedName>
        <fullName evidence="3">RES domain-containing protein</fullName>
    </submittedName>
</protein>
<evidence type="ECO:0000313" key="3">
    <source>
        <dbReference type="EMBL" id="SFA61007.1"/>
    </source>
</evidence>
<dbReference type="Proteomes" id="UP000182312">
    <property type="component" value="Unassembled WGS sequence"/>
</dbReference>
<dbReference type="OrthoDB" id="648213at2"/>
<sequence>MRYQGLLYRALNPIYARDPLSGEGARKHGGRFNPKGMPALYTSQSVITALREANQVGTLQPTTLVAYEADIDPIFDATDAAELARYGLSMADLAADDWRTRMLAKGMAPTQVLAERLRAAGCFGMQVRSFAKGASTADLNLVLWVWTSGSPSRLQLVDDEGRLS</sequence>
<keyword evidence="4" id="KW-1185">Reference proteome</keyword>
<dbReference type="STRING" id="376733.SAMN04487972_13232"/>